<gene>
    <name evidence="2" type="ORF">Q644_16605</name>
</gene>
<proteinExistence type="predicted"/>
<name>U4VI26_9HYPH</name>
<evidence type="ECO:0000313" key="3">
    <source>
        <dbReference type="Proteomes" id="UP000016842"/>
    </source>
</evidence>
<dbReference type="Proteomes" id="UP000016842">
    <property type="component" value="Unassembled WGS sequence"/>
</dbReference>
<keyword evidence="1" id="KW-0812">Transmembrane</keyword>
<evidence type="ECO:0000256" key="1">
    <source>
        <dbReference type="SAM" id="Phobius"/>
    </source>
</evidence>
<comment type="caution">
    <text evidence="2">The sequence shown here is derived from an EMBL/GenBank/DDBJ whole genome shotgun (WGS) entry which is preliminary data.</text>
</comment>
<dbReference type="EMBL" id="ASXJ01000086">
    <property type="protein sequence ID" value="ERM02451.1"/>
    <property type="molecule type" value="Genomic_DNA"/>
</dbReference>
<keyword evidence="1" id="KW-1133">Transmembrane helix</keyword>
<feature type="transmembrane region" description="Helical" evidence="1">
    <location>
        <begin position="194"/>
        <end position="220"/>
    </location>
</feature>
<accession>U4VI26</accession>
<feature type="transmembrane region" description="Helical" evidence="1">
    <location>
        <begin position="23"/>
        <end position="41"/>
    </location>
</feature>
<evidence type="ECO:0000313" key="2">
    <source>
        <dbReference type="EMBL" id="ERM02451.1"/>
    </source>
</evidence>
<protein>
    <submittedName>
        <fullName evidence="2">Uncharacterized protein</fullName>
    </submittedName>
</protein>
<feature type="transmembrane region" description="Helical" evidence="1">
    <location>
        <begin position="150"/>
        <end position="174"/>
    </location>
</feature>
<organism evidence="2 3">
    <name type="scientific">Brucella intermedia 229E</name>
    <dbReference type="NCBI Taxonomy" id="1337887"/>
    <lineage>
        <taxon>Bacteria</taxon>
        <taxon>Pseudomonadati</taxon>
        <taxon>Pseudomonadota</taxon>
        <taxon>Alphaproteobacteria</taxon>
        <taxon>Hyphomicrobiales</taxon>
        <taxon>Brucellaceae</taxon>
        <taxon>Brucella/Ochrobactrum group</taxon>
        <taxon>Brucella</taxon>
    </lineage>
</organism>
<dbReference type="PATRIC" id="fig|1337887.3.peg.1712"/>
<keyword evidence="1" id="KW-0472">Membrane</keyword>
<dbReference type="AlphaFoldDB" id="U4VI26"/>
<sequence length="309" mass="34219">MMMLSYVIYFSLGRGNPFDLEKVVAFIAAILGAVAILFAFLQTQKGGADQQERQLFALIDDIQKNVEQTLASKYHLDERPDWVTQFPKVLRQSSHMRRVGPPTKVEKEAEKGEKTEAEIREETIEFLKGRMLAMGGLRLQAPASRSEGQAALALSAGYILAGLGILLAMIRLYTSLHAPTDSFIYYLISKNQSLWPYLVAKAAPWVGGIALIEFIAVLLFKLSFQLMKFSRQLSSTYSAFNERYCGLIIVLHMGSKEDLIKAGNNLITAGRDILTEVDDLPSKESLVDLLQQLNAIIATIQQVSGGKSA</sequence>
<reference evidence="2 3" key="1">
    <citation type="journal article" date="2014" name="FEMS Microbiol. Lett.">
        <title>Genome sequencing analysis reveals virulence-related gene content of Ochrobactrum intermedium strain 229E, a urease-positive strain isolated from the human gastric niche.</title>
        <authorList>
            <person name="Kulkarni G.J."/>
            <person name="Shetty S."/>
            <person name="Dharne M.S."/>
            <person name="Shouche Y.S."/>
        </authorList>
    </citation>
    <scope>NUCLEOTIDE SEQUENCE [LARGE SCALE GENOMIC DNA]</scope>
    <source>
        <strain evidence="2 3">229E</strain>
    </source>
</reference>